<protein>
    <submittedName>
        <fullName evidence="1">PBSX family phage terminase large subunit</fullName>
    </submittedName>
</protein>
<name>A0A7W1X8I0_9BACL</name>
<dbReference type="PANTHER" id="PTHR39184">
    <property type="match status" value="1"/>
</dbReference>
<dbReference type="PANTHER" id="PTHR39184:SF1">
    <property type="entry name" value="PBSX PHAGE TERMINASE LARGE SUBUNIT"/>
    <property type="match status" value="1"/>
</dbReference>
<comment type="caution">
    <text evidence="1">The sequence shown here is derived from an EMBL/GenBank/DDBJ whole genome shotgun (WGS) entry which is preliminary data.</text>
</comment>
<dbReference type="Gene3D" id="3.40.50.300">
    <property type="entry name" value="P-loop containing nucleotide triphosphate hydrolases"/>
    <property type="match status" value="1"/>
</dbReference>
<dbReference type="InterPro" id="IPR027417">
    <property type="entry name" value="P-loop_NTPase"/>
</dbReference>
<dbReference type="NCBIfam" id="TIGR01547">
    <property type="entry name" value="phage_term_2"/>
    <property type="match status" value="1"/>
</dbReference>
<organism evidence="1 2">
    <name type="scientific">Thermoactinomyces daqus</name>
    <dbReference type="NCBI Taxonomy" id="1329516"/>
    <lineage>
        <taxon>Bacteria</taxon>
        <taxon>Bacillati</taxon>
        <taxon>Bacillota</taxon>
        <taxon>Bacilli</taxon>
        <taxon>Bacillales</taxon>
        <taxon>Thermoactinomycetaceae</taxon>
        <taxon>Thermoactinomyces</taxon>
    </lineage>
</organism>
<dbReference type="InterPro" id="IPR006437">
    <property type="entry name" value="Phage_terminase_lsu"/>
</dbReference>
<sequence>MNAQARINLWEGAVRSGKTIASIIRWLLYIKDGPPGALAMIGKTERTLKRNILDEVERIAGRKHFKYNRGTGEAKIFGRTVHIIGANDERAESKIRGMTLAGSYGDEITLWPESFFRQLMLRHSITGSKFFGTTNPDSPYHWLKSEYIDKAHELDMRVFHFELTDNLALDPSYIESLKKEYTGLWYKRFILGLWVMAEGVIYDMWDEDKHLFTKAPEKIDEYQVWCDYGTHNPCVFLLVAREQGSRYWVLKEYYYNSRETGRQKTDRQYCEDLLAFVGDKPISRVIIDPSAASFITELQQSTRLPVVKAKNDVLDGIRETAKALENGRLLIQESCRNVRREFASYVWDEKSQKSGEDKPLKVNDHAMDAIRYGIMTQGSGGIRVIEWEDEEDE</sequence>
<dbReference type="OrthoDB" id="4498710at2"/>
<proteinExistence type="predicted"/>
<reference evidence="1 2" key="1">
    <citation type="submission" date="2020-07" db="EMBL/GenBank/DDBJ databases">
        <authorList>
            <person name="Feng H."/>
        </authorList>
    </citation>
    <scope>NUCLEOTIDE SEQUENCE [LARGE SCALE GENOMIC DNA]</scope>
    <source>
        <strain evidence="2">s-11</strain>
    </source>
</reference>
<keyword evidence="2" id="KW-1185">Reference proteome</keyword>
<dbReference type="Pfam" id="PF03237">
    <property type="entry name" value="Terminase_6N"/>
    <property type="match status" value="1"/>
</dbReference>
<accession>A0A7W1X8I0</accession>
<dbReference type="Gene3D" id="3.30.420.280">
    <property type="match status" value="1"/>
</dbReference>
<dbReference type="AlphaFoldDB" id="A0A7W1X8I0"/>
<dbReference type="EMBL" id="JACEIP010000003">
    <property type="protein sequence ID" value="MBA4541969.1"/>
    <property type="molecule type" value="Genomic_DNA"/>
</dbReference>
<evidence type="ECO:0000313" key="2">
    <source>
        <dbReference type="Proteomes" id="UP000530514"/>
    </source>
</evidence>
<evidence type="ECO:0000313" key="1">
    <source>
        <dbReference type="EMBL" id="MBA4541969.1"/>
    </source>
</evidence>
<dbReference type="InterPro" id="IPR052380">
    <property type="entry name" value="Viral_DNA_packaging_terminase"/>
</dbReference>
<gene>
    <name evidence="1" type="ORF">H1164_03505</name>
</gene>
<dbReference type="Proteomes" id="UP000530514">
    <property type="component" value="Unassembled WGS sequence"/>
</dbReference>